<evidence type="ECO:0000313" key="9">
    <source>
        <dbReference type="EMBL" id="OBR66238.1"/>
    </source>
</evidence>
<evidence type="ECO:0000256" key="7">
    <source>
        <dbReference type="RuleBase" id="RU363032"/>
    </source>
</evidence>
<evidence type="ECO:0000256" key="3">
    <source>
        <dbReference type="ARBA" id="ARBA00022475"/>
    </source>
</evidence>
<comment type="caution">
    <text evidence="9">The sequence shown here is derived from an EMBL/GenBank/DDBJ whole genome shotgun (WGS) entry which is preliminary data.</text>
</comment>
<keyword evidence="4 7" id="KW-0812">Transmembrane</keyword>
<keyword evidence="5 7" id="KW-1133">Transmembrane helix</keyword>
<reference evidence="9 10" key="1">
    <citation type="submission" date="2016-05" db="EMBL/GenBank/DDBJ databases">
        <title>Paenibacillus oryzae. sp. nov., isolated from the rice root.</title>
        <authorList>
            <person name="Zhang J."/>
            <person name="Zhang X."/>
        </authorList>
    </citation>
    <scope>NUCLEOTIDE SEQUENCE [LARGE SCALE GENOMIC DNA]</scope>
    <source>
        <strain evidence="9 10">1DrF-4</strain>
    </source>
</reference>
<dbReference type="InterPro" id="IPR000515">
    <property type="entry name" value="MetI-like"/>
</dbReference>
<keyword evidence="6 7" id="KW-0472">Membrane</keyword>
<dbReference type="PROSITE" id="PS50928">
    <property type="entry name" value="ABC_TM1"/>
    <property type="match status" value="1"/>
</dbReference>
<gene>
    <name evidence="9" type="ORF">A7K91_20925</name>
</gene>
<evidence type="ECO:0000256" key="1">
    <source>
        <dbReference type="ARBA" id="ARBA00004651"/>
    </source>
</evidence>
<sequence>MKRYWILYAMLLLPLAFFIIFRYIPMGYIQIAFKNYSIVKSPWAMDWAGNYGFEYFIKAFSNRDFLYALRNTIMLNFLDLLIGFPAPIMLAIILNELAFKRFKRFTQTVVYMPHFLSWVIISGLALQLLAPTTGLVNIMLNKMGFASIPFLNEPSYWVVTYIVLGIWQSCGWNTIIYLAAIAGINPELYEASAVDGANRLRKIWHITLPGLRPTIMILLILSLGHILGSEFDRPYALSNKLVTDVSNVISIFVYNNGIRGLQFSLSTAVGLFQSVVCVIFLFTANALAKKSGERGIW</sequence>
<dbReference type="EMBL" id="LYPA01000050">
    <property type="protein sequence ID" value="OBR66238.1"/>
    <property type="molecule type" value="Genomic_DNA"/>
</dbReference>
<proteinExistence type="inferred from homology"/>
<feature type="transmembrane region" description="Helical" evidence="7">
    <location>
        <begin position="73"/>
        <end position="94"/>
    </location>
</feature>
<evidence type="ECO:0000256" key="6">
    <source>
        <dbReference type="ARBA" id="ARBA00023136"/>
    </source>
</evidence>
<dbReference type="Proteomes" id="UP000092024">
    <property type="component" value="Unassembled WGS sequence"/>
</dbReference>
<evidence type="ECO:0000313" key="10">
    <source>
        <dbReference type="Proteomes" id="UP000092024"/>
    </source>
</evidence>
<dbReference type="SUPFAM" id="SSF161098">
    <property type="entry name" value="MetI-like"/>
    <property type="match status" value="1"/>
</dbReference>
<dbReference type="InterPro" id="IPR050809">
    <property type="entry name" value="UgpAE/MalFG_permease"/>
</dbReference>
<dbReference type="STRING" id="1844972.A7K91_20925"/>
<dbReference type="OrthoDB" id="9785836at2"/>
<dbReference type="AlphaFoldDB" id="A0A1A5YL25"/>
<dbReference type="GO" id="GO:0055085">
    <property type="term" value="P:transmembrane transport"/>
    <property type="evidence" value="ECO:0007669"/>
    <property type="project" value="InterPro"/>
</dbReference>
<keyword evidence="9" id="KW-0547">Nucleotide-binding</keyword>
<feature type="domain" description="ABC transmembrane type-1" evidence="8">
    <location>
        <begin position="69"/>
        <end position="284"/>
    </location>
</feature>
<keyword evidence="10" id="KW-1185">Reference proteome</keyword>
<comment type="subcellular location">
    <subcellularLocation>
        <location evidence="1 7">Cell membrane</location>
        <topology evidence="1 7">Multi-pass membrane protein</topology>
    </subcellularLocation>
</comment>
<dbReference type="Pfam" id="PF00528">
    <property type="entry name" value="BPD_transp_1"/>
    <property type="match status" value="1"/>
</dbReference>
<keyword evidence="9" id="KW-0067">ATP-binding</keyword>
<feature type="transmembrane region" description="Helical" evidence="7">
    <location>
        <begin position="115"/>
        <end position="136"/>
    </location>
</feature>
<keyword evidence="2 7" id="KW-0813">Transport</keyword>
<dbReference type="Gene3D" id="1.10.3720.10">
    <property type="entry name" value="MetI-like"/>
    <property type="match status" value="1"/>
</dbReference>
<feature type="transmembrane region" description="Helical" evidence="7">
    <location>
        <begin position="263"/>
        <end position="288"/>
    </location>
</feature>
<dbReference type="CDD" id="cd06261">
    <property type="entry name" value="TM_PBP2"/>
    <property type="match status" value="1"/>
</dbReference>
<accession>A0A1A5YL25</accession>
<evidence type="ECO:0000259" key="8">
    <source>
        <dbReference type="PROSITE" id="PS50928"/>
    </source>
</evidence>
<organism evidence="9 10">
    <name type="scientific">Paenibacillus oryzae</name>
    <dbReference type="NCBI Taxonomy" id="1844972"/>
    <lineage>
        <taxon>Bacteria</taxon>
        <taxon>Bacillati</taxon>
        <taxon>Bacillota</taxon>
        <taxon>Bacilli</taxon>
        <taxon>Bacillales</taxon>
        <taxon>Paenibacillaceae</taxon>
        <taxon>Paenibacillus</taxon>
    </lineage>
</organism>
<feature type="transmembrane region" description="Helical" evidence="7">
    <location>
        <begin position="5"/>
        <end position="24"/>
    </location>
</feature>
<dbReference type="PANTHER" id="PTHR43227">
    <property type="entry name" value="BLL4140 PROTEIN"/>
    <property type="match status" value="1"/>
</dbReference>
<dbReference type="InterPro" id="IPR035906">
    <property type="entry name" value="MetI-like_sf"/>
</dbReference>
<dbReference type="GO" id="GO:0005524">
    <property type="term" value="F:ATP binding"/>
    <property type="evidence" value="ECO:0007669"/>
    <property type="project" value="UniProtKB-KW"/>
</dbReference>
<name>A0A1A5YL25_9BACL</name>
<dbReference type="GO" id="GO:0005886">
    <property type="term" value="C:plasma membrane"/>
    <property type="evidence" value="ECO:0007669"/>
    <property type="project" value="UniProtKB-SubCell"/>
</dbReference>
<protein>
    <submittedName>
        <fullName evidence="9">Polysaccharide ABC transporter ATP-binding protein</fullName>
    </submittedName>
</protein>
<comment type="similarity">
    <text evidence="7">Belongs to the binding-protein-dependent transport system permease family.</text>
</comment>
<evidence type="ECO:0000256" key="2">
    <source>
        <dbReference type="ARBA" id="ARBA00022448"/>
    </source>
</evidence>
<evidence type="ECO:0000256" key="4">
    <source>
        <dbReference type="ARBA" id="ARBA00022692"/>
    </source>
</evidence>
<dbReference type="PANTHER" id="PTHR43227:SF11">
    <property type="entry name" value="BLL4140 PROTEIN"/>
    <property type="match status" value="1"/>
</dbReference>
<evidence type="ECO:0000256" key="5">
    <source>
        <dbReference type="ARBA" id="ARBA00022989"/>
    </source>
</evidence>
<feature type="transmembrane region" description="Helical" evidence="7">
    <location>
        <begin position="203"/>
        <end position="227"/>
    </location>
</feature>
<feature type="transmembrane region" description="Helical" evidence="7">
    <location>
        <begin position="156"/>
        <end position="182"/>
    </location>
</feature>
<keyword evidence="3" id="KW-1003">Cell membrane</keyword>